<accession>A0AC34RPC8</accession>
<sequence length="367" mass="41624">MDEVGSIDYIGKGLDLPFYRDSFHGDTMGIDLGTTRCVLSVASGKKSSTDVIPIDKSSDLCMPSAIAFVQEPPIVGKIAMRQLNIQPKSVIFDAKRAILPTTSHIQKASPYVKIDKIWPFGVCKSHEQISFTVEDSKSTDQQPEFHNFSLEDITLILLQSIKDASHETRRHAVITVPYQLEPFREFHLMKQDIEKAAKKAELKLLEIIRETDANLVYYAYKHSIEKDMNVLVVDIGGGTGILMIYEIKHGLARNIGGKRECFYGRMVDQLLFEKLQDIMKDKYGIDGDRILNKQFQLLNACQNIKHNLSTVEETEMDLSEFDPSVEGLHKITREWFENNIMEKLTLNPNTNLISGISEFSFKLEGCK</sequence>
<proteinExistence type="predicted"/>
<protein>
    <submittedName>
        <fullName evidence="2">Uncharacterized protein</fullName>
    </submittedName>
</protein>
<name>A0AC34RPC8_9BILA</name>
<dbReference type="Proteomes" id="UP000887576">
    <property type="component" value="Unplaced"/>
</dbReference>
<evidence type="ECO:0000313" key="1">
    <source>
        <dbReference type="Proteomes" id="UP000887576"/>
    </source>
</evidence>
<reference evidence="2" key="1">
    <citation type="submission" date="2022-11" db="UniProtKB">
        <authorList>
            <consortium name="WormBaseParasite"/>
        </authorList>
    </citation>
    <scope>IDENTIFICATION</scope>
</reference>
<organism evidence="1 2">
    <name type="scientific">Panagrolaimus sp. JU765</name>
    <dbReference type="NCBI Taxonomy" id="591449"/>
    <lineage>
        <taxon>Eukaryota</taxon>
        <taxon>Metazoa</taxon>
        <taxon>Ecdysozoa</taxon>
        <taxon>Nematoda</taxon>
        <taxon>Chromadorea</taxon>
        <taxon>Rhabditida</taxon>
        <taxon>Tylenchina</taxon>
        <taxon>Panagrolaimomorpha</taxon>
        <taxon>Panagrolaimoidea</taxon>
        <taxon>Panagrolaimidae</taxon>
        <taxon>Panagrolaimus</taxon>
    </lineage>
</organism>
<evidence type="ECO:0000313" key="2">
    <source>
        <dbReference type="WBParaSite" id="JU765_v2.g8940.t1"/>
    </source>
</evidence>
<dbReference type="WBParaSite" id="JU765_v2.g8940.t1">
    <property type="protein sequence ID" value="JU765_v2.g8940.t1"/>
    <property type="gene ID" value="JU765_v2.g8940"/>
</dbReference>